<evidence type="ECO:0000256" key="1">
    <source>
        <dbReference type="ARBA" id="ARBA00017146"/>
    </source>
</evidence>
<evidence type="ECO:0000256" key="3">
    <source>
        <dbReference type="ARBA" id="ARBA00022914"/>
    </source>
</evidence>
<dbReference type="Pfam" id="PF13411">
    <property type="entry name" value="MerR_1"/>
    <property type="match status" value="1"/>
</dbReference>
<protein>
    <recommendedName>
        <fullName evidence="1">Mercuric resistance operon regulatory protein</fullName>
    </recommendedName>
</protein>
<dbReference type="Proteomes" id="UP000199159">
    <property type="component" value="Unassembled WGS sequence"/>
</dbReference>
<evidence type="ECO:0000256" key="2">
    <source>
        <dbReference type="ARBA" id="ARBA00022466"/>
    </source>
</evidence>
<dbReference type="Gene3D" id="1.10.1660.10">
    <property type="match status" value="1"/>
</dbReference>
<proteinExistence type="predicted"/>
<dbReference type="GO" id="GO:0045340">
    <property type="term" value="F:mercury ion binding"/>
    <property type="evidence" value="ECO:0007669"/>
    <property type="project" value="InterPro"/>
</dbReference>
<dbReference type="PANTHER" id="PTHR30204">
    <property type="entry name" value="REDOX-CYCLING DRUG-SENSING TRANSCRIPTIONAL ACTIVATOR SOXR"/>
    <property type="match status" value="1"/>
</dbReference>
<dbReference type="OrthoDB" id="9791488at2"/>
<keyword evidence="6" id="KW-0804">Transcription</keyword>
<sequence>MEGLTISKVAKQSNINLETVRYYEKRGLIPEPPRSESGYRIYSTDIVDRIKFIKRAQELGFTLNEIEELLLISEGGHNALTVKNFTTEKIKEVNEKINDLIQIKNTLEDLLRDCPADGTPTSKCPIIQALKKEGEEINE</sequence>
<reference evidence="10" key="1">
    <citation type="submission" date="2016-10" db="EMBL/GenBank/DDBJ databases">
        <authorList>
            <person name="Varghese N."/>
            <person name="Submissions S."/>
        </authorList>
    </citation>
    <scope>NUCLEOTIDE SEQUENCE [LARGE SCALE GENOMIC DNA]</scope>
    <source>
        <strain evidence="10">IBRC-M10078</strain>
    </source>
</reference>
<dbReference type="AlphaFoldDB" id="A0A1H0WSJ7"/>
<dbReference type="InterPro" id="IPR047057">
    <property type="entry name" value="MerR_fam"/>
</dbReference>
<accession>A0A1H0WSJ7</accession>
<dbReference type="PANTHER" id="PTHR30204:SF94">
    <property type="entry name" value="HEAVY METAL-DEPENDENT TRANSCRIPTIONAL REGULATOR HI_0293-RELATED"/>
    <property type="match status" value="1"/>
</dbReference>
<keyword evidence="3" id="KW-0476">Mercury</keyword>
<evidence type="ECO:0000256" key="4">
    <source>
        <dbReference type="ARBA" id="ARBA00023015"/>
    </source>
</evidence>
<evidence type="ECO:0000256" key="5">
    <source>
        <dbReference type="ARBA" id="ARBA00023125"/>
    </source>
</evidence>
<name>A0A1H0WSJ7_9BACI</name>
<evidence type="ECO:0000256" key="6">
    <source>
        <dbReference type="ARBA" id="ARBA00023163"/>
    </source>
</evidence>
<comment type="function">
    <text evidence="7">Mediates the mercuric-dependent induction of mercury resistance operon. In the absence of mercury MerR represses transcription by binding tightly to the mer operator region; when mercury is present the dimeric complex binds a single ion and becomes a potent transcriptional activator, while remaining bound to the mer site.</text>
</comment>
<dbReference type="InterPro" id="IPR011794">
    <property type="entry name" value="MerR"/>
</dbReference>
<dbReference type="PROSITE" id="PS50937">
    <property type="entry name" value="HTH_MERR_2"/>
    <property type="match status" value="1"/>
</dbReference>
<dbReference type="GO" id="GO:0046689">
    <property type="term" value="P:response to mercury ion"/>
    <property type="evidence" value="ECO:0007669"/>
    <property type="project" value="UniProtKB-KW"/>
</dbReference>
<dbReference type="GO" id="GO:0003700">
    <property type="term" value="F:DNA-binding transcription factor activity"/>
    <property type="evidence" value="ECO:0007669"/>
    <property type="project" value="InterPro"/>
</dbReference>
<keyword evidence="10" id="KW-1185">Reference proteome</keyword>
<dbReference type="SMART" id="SM00422">
    <property type="entry name" value="HTH_MERR"/>
    <property type="match status" value="1"/>
</dbReference>
<dbReference type="EMBL" id="FNJU01000015">
    <property type="protein sequence ID" value="SDP93704.1"/>
    <property type="molecule type" value="Genomic_DNA"/>
</dbReference>
<evidence type="ECO:0000259" key="8">
    <source>
        <dbReference type="PROSITE" id="PS50937"/>
    </source>
</evidence>
<dbReference type="SUPFAM" id="SSF46955">
    <property type="entry name" value="Putative DNA-binding domain"/>
    <property type="match status" value="1"/>
</dbReference>
<keyword evidence="2" id="KW-0475">Mercuric resistance</keyword>
<evidence type="ECO:0000313" key="10">
    <source>
        <dbReference type="Proteomes" id="UP000199159"/>
    </source>
</evidence>
<keyword evidence="5" id="KW-0238">DNA-binding</keyword>
<gene>
    <name evidence="9" type="ORF">SAMN05216565_11522</name>
</gene>
<dbReference type="PRINTS" id="PR00040">
    <property type="entry name" value="HTHMERR"/>
</dbReference>
<dbReference type="InterPro" id="IPR009061">
    <property type="entry name" value="DNA-bd_dom_put_sf"/>
</dbReference>
<evidence type="ECO:0000313" key="9">
    <source>
        <dbReference type="EMBL" id="SDP93704.1"/>
    </source>
</evidence>
<dbReference type="STRING" id="930152.SAMN05216565_11522"/>
<dbReference type="CDD" id="cd04783">
    <property type="entry name" value="HTH_MerR1"/>
    <property type="match status" value="1"/>
</dbReference>
<organism evidence="9 10">
    <name type="scientific">Litchfieldia salsa</name>
    <dbReference type="NCBI Taxonomy" id="930152"/>
    <lineage>
        <taxon>Bacteria</taxon>
        <taxon>Bacillati</taxon>
        <taxon>Bacillota</taxon>
        <taxon>Bacilli</taxon>
        <taxon>Bacillales</taxon>
        <taxon>Bacillaceae</taxon>
        <taxon>Litchfieldia</taxon>
    </lineage>
</organism>
<keyword evidence="4" id="KW-0805">Transcription regulation</keyword>
<evidence type="ECO:0000256" key="7">
    <source>
        <dbReference type="ARBA" id="ARBA00024874"/>
    </source>
</evidence>
<dbReference type="RefSeq" id="WP_090858728.1">
    <property type="nucleotide sequence ID" value="NZ_FNJU01000015.1"/>
</dbReference>
<feature type="domain" description="HTH merR-type" evidence="8">
    <location>
        <begin position="3"/>
        <end position="72"/>
    </location>
</feature>
<dbReference type="PROSITE" id="PS00552">
    <property type="entry name" value="HTH_MERR_1"/>
    <property type="match status" value="1"/>
</dbReference>
<dbReference type="InterPro" id="IPR000551">
    <property type="entry name" value="MerR-type_HTH_dom"/>
</dbReference>
<dbReference type="GO" id="GO:0003677">
    <property type="term" value="F:DNA binding"/>
    <property type="evidence" value="ECO:0007669"/>
    <property type="project" value="UniProtKB-KW"/>
</dbReference>